<accession>A0A6L2N763</accession>
<dbReference type="PROSITE" id="PS50102">
    <property type="entry name" value="RRM"/>
    <property type="match status" value="1"/>
</dbReference>
<dbReference type="InterPro" id="IPR026960">
    <property type="entry name" value="RVT-Znf"/>
</dbReference>
<keyword evidence="1" id="KW-0694">RNA-binding</keyword>
<dbReference type="Pfam" id="PF13966">
    <property type="entry name" value="zf-RVT"/>
    <property type="match status" value="2"/>
</dbReference>
<evidence type="ECO:0000259" key="2">
    <source>
        <dbReference type="PROSITE" id="PS50102"/>
    </source>
</evidence>
<dbReference type="Pfam" id="PF00078">
    <property type="entry name" value="RVT_1"/>
    <property type="match status" value="1"/>
</dbReference>
<dbReference type="SMART" id="SM00360">
    <property type="entry name" value="RRM"/>
    <property type="match status" value="1"/>
</dbReference>
<dbReference type="InterPro" id="IPR036691">
    <property type="entry name" value="Endo/exonu/phosph_ase_sf"/>
</dbReference>
<dbReference type="EMBL" id="BKCJ010008093">
    <property type="protein sequence ID" value="GEU80515.1"/>
    <property type="molecule type" value="Genomic_DNA"/>
</dbReference>
<dbReference type="InterPro" id="IPR012677">
    <property type="entry name" value="Nucleotide-bd_a/b_plait_sf"/>
</dbReference>
<evidence type="ECO:0000313" key="3">
    <source>
        <dbReference type="EMBL" id="GEU80515.1"/>
    </source>
</evidence>
<dbReference type="InterPro" id="IPR035979">
    <property type="entry name" value="RBD_domain_sf"/>
</dbReference>
<comment type="caution">
    <text evidence="3">The sequence shown here is derived from an EMBL/GenBank/DDBJ whole genome shotgun (WGS) entry which is preliminary data.</text>
</comment>
<dbReference type="AlphaFoldDB" id="A0A6L2N763"/>
<name>A0A6L2N763_TANCI</name>
<dbReference type="PANTHER" id="PTHR33116:SF78">
    <property type="entry name" value="OS12G0587133 PROTEIN"/>
    <property type="match status" value="1"/>
</dbReference>
<organism evidence="3">
    <name type="scientific">Tanacetum cinerariifolium</name>
    <name type="common">Dalmatian daisy</name>
    <name type="synonym">Chrysanthemum cinerariifolium</name>
    <dbReference type="NCBI Taxonomy" id="118510"/>
    <lineage>
        <taxon>Eukaryota</taxon>
        <taxon>Viridiplantae</taxon>
        <taxon>Streptophyta</taxon>
        <taxon>Embryophyta</taxon>
        <taxon>Tracheophyta</taxon>
        <taxon>Spermatophyta</taxon>
        <taxon>Magnoliopsida</taxon>
        <taxon>eudicotyledons</taxon>
        <taxon>Gunneridae</taxon>
        <taxon>Pentapetalae</taxon>
        <taxon>asterids</taxon>
        <taxon>campanulids</taxon>
        <taxon>Asterales</taxon>
        <taxon>Asteraceae</taxon>
        <taxon>Asteroideae</taxon>
        <taxon>Anthemideae</taxon>
        <taxon>Anthemidinae</taxon>
        <taxon>Tanacetum</taxon>
    </lineage>
</organism>
<dbReference type="GO" id="GO:0003723">
    <property type="term" value="F:RNA binding"/>
    <property type="evidence" value="ECO:0007669"/>
    <property type="project" value="UniProtKB-UniRule"/>
</dbReference>
<dbReference type="SUPFAM" id="SSF56219">
    <property type="entry name" value="DNase I-like"/>
    <property type="match status" value="1"/>
</dbReference>
<keyword evidence="3" id="KW-0548">Nucleotidyltransferase</keyword>
<dbReference type="GO" id="GO:0003964">
    <property type="term" value="F:RNA-directed DNA polymerase activity"/>
    <property type="evidence" value="ECO:0007669"/>
    <property type="project" value="UniProtKB-KW"/>
</dbReference>
<dbReference type="SUPFAM" id="SSF54928">
    <property type="entry name" value="RNA-binding domain, RBD"/>
    <property type="match status" value="1"/>
</dbReference>
<dbReference type="Gene3D" id="3.30.70.330">
    <property type="match status" value="1"/>
</dbReference>
<dbReference type="CDD" id="cd01650">
    <property type="entry name" value="RT_nLTR_like"/>
    <property type="match status" value="1"/>
</dbReference>
<keyword evidence="3" id="KW-0808">Transferase</keyword>
<keyword evidence="3" id="KW-0695">RNA-directed DNA polymerase</keyword>
<protein>
    <submittedName>
        <fullName evidence="3">RNA-directed DNA polymerase, eukaryota</fullName>
    </submittedName>
</protein>
<sequence>MSDRNFLNSYENQTQKISKSVFVTNFPEDSTARDLSKVCSDYGTIVDVFIPFKRFKSGKRFAFVRFIKIRVKELDAWFLNFQEDDQDDLFSDGESQKGDVANKAENNESDLDRVSESSFMHENDTAHKDKSKVGGSILDLMDELVTVGQTIGYNMAGLGNKPKRRWIKELCQKHRINFASIQETKAESISLHTIKDLWGNQMFDHVVGSSVGCLGCILCMWNPNMWEGDTVIMGDFNEVHSEHKRFGSTFNRQGAIAFNNFISLACLIDLPLEGYAFTWAHKSASKMSFNSFVETTWKSLNIVEPNGLIRLKKKLQAPKIAIKAWSKEANKRSNDMKINIQQNLSEVDKLIDQGKNQVQDLERTVTYEEVKWAVWDCGTNKSPGPDVFSFEFYRKYWTTIDDDVFQAVRDFFVNGHFPRGCNSSFIALILKIQDVKFVKYFRPISLIGSVYKIIAKILANRLCVVLPYLISDVQSAFVANRQILDGPFIVNELLSWCKFEKLNGMIFKVDFEKAFDSTKWDYLDETLKAFGFGSKWRNWISSCLNNTMGSVLVNGSPTLELQFHKGLKQVFIGEWNNNKIQTLLSVLRCFYLASGLKINLHKSKLMGIGVSSNVVAAAASLIGFSILTAPFIYLGVKVGSNMSRITSWDDVISKVGVLNHLESIRRNLFYGVDGSDRKLAWIGWNMVLTSKKNGGLGVSSFFAHNRALLFKWFWRFLIDGSSLWTRFIKAIFGNKGALDTHKLIPRISPWHNVILIIHSLQSKVINPMDFIQKKVGNGENTYFWDDSWLEEVALNVIYKRLYALEMYRWCWSLEGSQEFSVKSSRILIDNTILPKAKVPTRWLRVVPIKVNIHAWRVCLDKLPTRASLSLRGMDIPSIACPLCNSAVESSSHIFFACPLARQVWRNFLIWWELEDVAFNSYNEWLNWIVNIRVHKQLKIFLEDSFQVCKIGQRWGLVDGNWKGMRAWRIPPRGRALDDIASLTTHIRNFTLSDGDDKWIWKGDASGNFKVSNLALCIQNNLFADNYLGLHHIWNSWIPRKVNLCVWRDSINRLPTILNLIMRGVILNSTSCPFYNTMEESIDHCLITCSVVVPIWRKVWACRVLTLRFQFCVSPSLIFLLAKSVFQTSQFCPRFSRGCSNARCGLYGNGEIKW</sequence>
<feature type="domain" description="RRM" evidence="2">
    <location>
        <begin position="19"/>
        <end position="66"/>
    </location>
</feature>
<dbReference type="Pfam" id="PF00076">
    <property type="entry name" value="RRM_1"/>
    <property type="match status" value="1"/>
</dbReference>
<proteinExistence type="predicted"/>
<dbReference type="PANTHER" id="PTHR33116">
    <property type="entry name" value="REVERSE TRANSCRIPTASE ZINC-BINDING DOMAIN-CONTAINING PROTEIN-RELATED-RELATED"/>
    <property type="match status" value="1"/>
</dbReference>
<dbReference type="InterPro" id="IPR000477">
    <property type="entry name" value="RT_dom"/>
</dbReference>
<reference evidence="3" key="1">
    <citation type="journal article" date="2019" name="Sci. Rep.">
        <title>Draft genome of Tanacetum cinerariifolium, the natural source of mosquito coil.</title>
        <authorList>
            <person name="Yamashiro T."/>
            <person name="Shiraishi A."/>
            <person name="Satake H."/>
            <person name="Nakayama K."/>
        </authorList>
    </citation>
    <scope>NUCLEOTIDE SEQUENCE</scope>
</reference>
<dbReference type="InterPro" id="IPR000504">
    <property type="entry name" value="RRM_dom"/>
</dbReference>
<evidence type="ECO:0000256" key="1">
    <source>
        <dbReference type="PROSITE-ProRule" id="PRU00176"/>
    </source>
</evidence>
<gene>
    <name evidence="3" type="ORF">Tci_052493</name>
</gene>